<dbReference type="Gramene" id="C.cajan_35184.t">
    <property type="protein sequence ID" value="C.cajan_35184.t"/>
    <property type="gene ID" value="C.cajan_35184"/>
</dbReference>
<evidence type="ECO:0000259" key="1">
    <source>
        <dbReference type="PROSITE" id="PS51388"/>
    </source>
</evidence>
<accession>A0A151RDF5</accession>
<dbReference type="InterPro" id="IPR020850">
    <property type="entry name" value="GED_dom"/>
</dbReference>
<dbReference type="Proteomes" id="UP000075243">
    <property type="component" value="Unassembled WGS sequence"/>
</dbReference>
<evidence type="ECO:0000313" key="2">
    <source>
        <dbReference type="EMBL" id="KYP40684.1"/>
    </source>
</evidence>
<gene>
    <name evidence="2" type="ORF">KK1_037974</name>
</gene>
<reference evidence="2" key="1">
    <citation type="journal article" date="2012" name="Nat. Biotechnol.">
        <title>Draft genome sequence of pigeonpea (Cajanus cajan), an orphan legume crop of resource-poor farmers.</title>
        <authorList>
            <person name="Varshney R.K."/>
            <person name="Chen W."/>
            <person name="Li Y."/>
            <person name="Bharti A.K."/>
            <person name="Saxena R.K."/>
            <person name="Schlueter J.A."/>
            <person name="Donoghue M.T."/>
            <person name="Azam S."/>
            <person name="Fan G."/>
            <person name="Whaley A.M."/>
            <person name="Farmer A.D."/>
            <person name="Sheridan J."/>
            <person name="Iwata A."/>
            <person name="Tuteja R."/>
            <person name="Penmetsa R.V."/>
            <person name="Wu W."/>
            <person name="Upadhyaya H.D."/>
            <person name="Yang S.P."/>
            <person name="Shah T."/>
            <person name="Saxena K.B."/>
            <person name="Michael T."/>
            <person name="McCombie W.R."/>
            <person name="Yang B."/>
            <person name="Zhang G."/>
            <person name="Yang H."/>
            <person name="Wang J."/>
            <person name="Spillane C."/>
            <person name="Cook D.R."/>
            <person name="May G.D."/>
            <person name="Xu X."/>
            <person name="Jackson S.A."/>
        </authorList>
    </citation>
    <scope>NUCLEOTIDE SEQUENCE [LARGE SCALE GENOMIC DNA]</scope>
</reference>
<dbReference type="AlphaFoldDB" id="A0A151RDF5"/>
<keyword evidence="3" id="KW-1185">Reference proteome</keyword>
<dbReference type="STRING" id="3821.A0A151RDF5"/>
<proteinExistence type="predicted"/>
<dbReference type="EMBL" id="KQ483820">
    <property type="protein sequence ID" value="KYP40684.1"/>
    <property type="molecule type" value="Genomic_DNA"/>
</dbReference>
<organism evidence="2 3">
    <name type="scientific">Cajanus cajan</name>
    <name type="common">Pigeon pea</name>
    <name type="synonym">Cajanus indicus</name>
    <dbReference type="NCBI Taxonomy" id="3821"/>
    <lineage>
        <taxon>Eukaryota</taxon>
        <taxon>Viridiplantae</taxon>
        <taxon>Streptophyta</taxon>
        <taxon>Embryophyta</taxon>
        <taxon>Tracheophyta</taxon>
        <taxon>Spermatophyta</taxon>
        <taxon>Magnoliopsida</taxon>
        <taxon>eudicotyledons</taxon>
        <taxon>Gunneridae</taxon>
        <taxon>Pentapetalae</taxon>
        <taxon>rosids</taxon>
        <taxon>fabids</taxon>
        <taxon>Fabales</taxon>
        <taxon>Fabaceae</taxon>
        <taxon>Papilionoideae</taxon>
        <taxon>50 kb inversion clade</taxon>
        <taxon>NPAAA clade</taxon>
        <taxon>indigoferoid/millettioid clade</taxon>
        <taxon>Phaseoleae</taxon>
        <taxon>Cajanus</taxon>
    </lineage>
</organism>
<name>A0A151RDF5_CAJCA</name>
<feature type="domain" description="GED" evidence="1">
    <location>
        <begin position="1"/>
        <end position="98"/>
    </location>
</feature>
<evidence type="ECO:0000313" key="3">
    <source>
        <dbReference type="Proteomes" id="UP000075243"/>
    </source>
</evidence>
<dbReference type="PROSITE" id="PS51388">
    <property type="entry name" value="GED"/>
    <property type="match status" value="1"/>
</dbReference>
<protein>
    <recommendedName>
        <fullName evidence="1">GED domain-containing protein</fullName>
    </recommendedName>
</protein>
<sequence>MSTFMHIIDLAKESLRKSLLRGEFDDDNHMHCTARLVDMLNQYTNDLHKDTLSTFGGGIEKLLEETPSVAVKRAKLSKSIEVFRESKEVVANIMDKFLAMVVRVQSLPFFMFVCC</sequence>